<keyword evidence="1" id="KW-1133">Transmembrane helix</keyword>
<gene>
    <name evidence="2" type="ORF">A7U60_g5510</name>
</gene>
<feature type="transmembrane region" description="Helical" evidence="1">
    <location>
        <begin position="113"/>
        <end position="133"/>
    </location>
</feature>
<proteinExistence type="predicted"/>
<sequence length="252" mass="28759">MSTYPNFNGYNYGAQAWRTQDKVVVYVSPRQPVPDMVPYELHEHVFPDDWHSRVLAIRDLAFRYYHPMIERLWLIVASLAVIIIPIALYQVIFNALYENQLPHTAEHFYRARAVSFAVFIGTFVVFWAPMLIWKALGKRRLRKLTQGWEKVDRAGKPPSAFVPVWKAKMPTVFKSTCVVTITTPPSARPTLFHPNAYLPSYINPPVDAGTGAAYYYPYAPGQTGLPRMSVAGTLPSYQAEPGKDKYFEDVKV</sequence>
<reference evidence="2" key="1">
    <citation type="submission" date="2016-06" db="EMBL/GenBank/DDBJ databases">
        <title>Draft Genome sequence of the fungus Inonotus baumii.</title>
        <authorList>
            <person name="Zhu H."/>
            <person name="Lin W."/>
        </authorList>
    </citation>
    <scope>NUCLEOTIDE SEQUENCE</scope>
    <source>
        <strain evidence="2">821</strain>
    </source>
</reference>
<keyword evidence="1" id="KW-0472">Membrane</keyword>
<keyword evidence="1" id="KW-0812">Transmembrane</keyword>
<protein>
    <recommendedName>
        <fullName evidence="4">Transmembrane protein</fullName>
    </recommendedName>
</protein>
<evidence type="ECO:0000313" key="3">
    <source>
        <dbReference type="Proteomes" id="UP000757232"/>
    </source>
</evidence>
<dbReference type="AlphaFoldDB" id="A0A9Q5HWL8"/>
<dbReference type="EMBL" id="LNZH02000192">
    <property type="protein sequence ID" value="OCB87370.1"/>
    <property type="molecule type" value="Genomic_DNA"/>
</dbReference>
<dbReference type="Proteomes" id="UP000757232">
    <property type="component" value="Unassembled WGS sequence"/>
</dbReference>
<keyword evidence="3" id="KW-1185">Reference proteome</keyword>
<evidence type="ECO:0008006" key="4">
    <source>
        <dbReference type="Google" id="ProtNLM"/>
    </source>
</evidence>
<dbReference type="OrthoDB" id="2504001at2759"/>
<organism evidence="2 3">
    <name type="scientific">Sanghuangporus baumii</name>
    <name type="common">Phellinus baumii</name>
    <dbReference type="NCBI Taxonomy" id="108892"/>
    <lineage>
        <taxon>Eukaryota</taxon>
        <taxon>Fungi</taxon>
        <taxon>Dikarya</taxon>
        <taxon>Basidiomycota</taxon>
        <taxon>Agaricomycotina</taxon>
        <taxon>Agaricomycetes</taxon>
        <taxon>Hymenochaetales</taxon>
        <taxon>Hymenochaetaceae</taxon>
        <taxon>Sanghuangporus</taxon>
    </lineage>
</organism>
<feature type="transmembrane region" description="Helical" evidence="1">
    <location>
        <begin position="72"/>
        <end position="93"/>
    </location>
</feature>
<accession>A0A9Q5HWL8</accession>
<name>A0A9Q5HWL8_SANBA</name>
<comment type="caution">
    <text evidence="2">The sequence shown here is derived from an EMBL/GenBank/DDBJ whole genome shotgun (WGS) entry which is preliminary data.</text>
</comment>
<evidence type="ECO:0000256" key="1">
    <source>
        <dbReference type="SAM" id="Phobius"/>
    </source>
</evidence>
<evidence type="ECO:0000313" key="2">
    <source>
        <dbReference type="EMBL" id="OCB87370.1"/>
    </source>
</evidence>